<evidence type="ECO:0000256" key="10">
    <source>
        <dbReference type="ARBA" id="ARBA00023170"/>
    </source>
</evidence>
<keyword evidence="18" id="KW-1015">Disulfide bond</keyword>
<dbReference type="FunFam" id="1.10.287.70:FF:000199">
    <property type="entry name" value="Glutamate receptor ionotropic, NMDA 2B"/>
    <property type="match status" value="1"/>
</dbReference>
<dbReference type="GO" id="GO:0050804">
    <property type="term" value="P:modulation of chemical synaptic transmission"/>
    <property type="evidence" value="ECO:0000318"/>
    <property type="project" value="GO_Central"/>
</dbReference>
<keyword evidence="11" id="KW-0325">Glycoprotein</keyword>
<dbReference type="Pfam" id="PF00060">
    <property type="entry name" value="Lig_chan"/>
    <property type="match status" value="1"/>
</dbReference>
<dbReference type="InterPro" id="IPR001828">
    <property type="entry name" value="ANF_lig-bd_rcpt"/>
</dbReference>
<dbReference type="InterPro" id="IPR028082">
    <property type="entry name" value="Peripla_BP_I"/>
</dbReference>
<dbReference type="STRING" id="6669.E9FV73"/>
<reference evidence="23 24" key="1">
    <citation type="journal article" date="2011" name="Science">
        <title>The ecoresponsive genome of Daphnia pulex.</title>
        <authorList>
            <person name="Colbourne J.K."/>
            <person name="Pfrender M.E."/>
            <person name="Gilbert D."/>
            <person name="Thomas W.K."/>
            <person name="Tucker A."/>
            <person name="Oakley T.H."/>
            <person name="Tokishita S."/>
            <person name="Aerts A."/>
            <person name="Arnold G.J."/>
            <person name="Basu M.K."/>
            <person name="Bauer D.J."/>
            <person name="Caceres C.E."/>
            <person name="Carmel L."/>
            <person name="Casola C."/>
            <person name="Choi J.H."/>
            <person name="Detter J.C."/>
            <person name="Dong Q."/>
            <person name="Dusheyko S."/>
            <person name="Eads B.D."/>
            <person name="Frohlich T."/>
            <person name="Geiler-Samerotte K.A."/>
            <person name="Gerlach D."/>
            <person name="Hatcher P."/>
            <person name="Jogdeo S."/>
            <person name="Krijgsveld J."/>
            <person name="Kriventseva E.V."/>
            <person name="Kultz D."/>
            <person name="Laforsch C."/>
            <person name="Lindquist E."/>
            <person name="Lopez J."/>
            <person name="Manak J.R."/>
            <person name="Muller J."/>
            <person name="Pangilinan J."/>
            <person name="Patwardhan R.P."/>
            <person name="Pitluck S."/>
            <person name="Pritham E.J."/>
            <person name="Rechtsteiner A."/>
            <person name="Rho M."/>
            <person name="Rogozin I.B."/>
            <person name="Sakarya O."/>
            <person name="Salamov A."/>
            <person name="Schaack S."/>
            <person name="Shapiro H."/>
            <person name="Shiga Y."/>
            <person name="Skalitzky C."/>
            <person name="Smith Z."/>
            <person name="Souvorov A."/>
            <person name="Sung W."/>
            <person name="Tang Z."/>
            <person name="Tsuchiya D."/>
            <person name="Tu H."/>
            <person name="Vos H."/>
            <person name="Wang M."/>
            <person name="Wolf Y.I."/>
            <person name="Yamagata H."/>
            <person name="Yamada T."/>
            <person name="Ye Y."/>
            <person name="Shaw J.R."/>
            <person name="Andrews J."/>
            <person name="Crease T.J."/>
            <person name="Tang H."/>
            <person name="Lucas S.M."/>
            <person name="Robertson H.M."/>
            <person name="Bork P."/>
            <person name="Koonin E.V."/>
            <person name="Zdobnov E.M."/>
            <person name="Grigoriev I.V."/>
            <person name="Lynch M."/>
            <person name="Boore J.L."/>
        </authorList>
    </citation>
    <scope>NUCLEOTIDE SEQUENCE [LARGE SCALE GENOMIC DNA]</scope>
</reference>
<evidence type="ECO:0000313" key="23">
    <source>
        <dbReference type="EMBL" id="EFX89157.1"/>
    </source>
</evidence>
<evidence type="ECO:0000256" key="1">
    <source>
        <dbReference type="ARBA" id="ARBA00004651"/>
    </source>
</evidence>
<dbReference type="CDD" id="cd06378">
    <property type="entry name" value="PBP1_iGluR_NMDA_NR2"/>
    <property type="match status" value="1"/>
</dbReference>
<accession>E9FV73</accession>
<evidence type="ECO:0000256" key="2">
    <source>
        <dbReference type="ARBA" id="ARBA00008685"/>
    </source>
</evidence>
<evidence type="ECO:0000256" key="7">
    <source>
        <dbReference type="ARBA" id="ARBA00023018"/>
    </source>
</evidence>
<organism evidence="23 24">
    <name type="scientific">Daphnia pulex</name>
    <name type="common">Water flea</name>
    <dbReference type="NCBI Taxonomy" id="6669"/>
    <lineage>
        <taxon>Eukaryota</taxon>
        <taxon>Metazoa</taxon>
        <taxon>Ecdysozoa</taxon>
        <taxon>Arthropoda</taxon>
        <taxon>Crustacea</taxon>
        <taxon>Branchiopoda</taxon>
        <taxon>Diplostraca</taxon>
        <taxon>Cladocera</taxon>
        <taxon>Anomopoda</taxon>
        <taxon>Daphniidae</taxon>
        <taxon>Daphnia</taxon>
    </lineage>
</organism>
<dbReference type="PhylomeDB" id="E9FV73"/>
<feature type="transmembrane region" description="Helical" evidence="19">
    <location>
        <begin position="828"/>
        <end position="848"/>
    </location>
</feature>
<dbReference type="FunCoup" id="E9FV73">
    <property type="interactions" value="151"/>
</dbReference>
<dbReference type="eggNOG" id="KOG1054">
    <property type="taxonomic scope" value="Eukaryota"/>
</dbReference>
<dbReference type="InterPro" id="IPR019594">
    <property type="entry name" value="Glu/Gly-bd"/>
</dbReference>
<dbReference type="AlphaFoldDB" id="E9FV73"/>
<keyword evidence="7" id="KW-0770">Synapse</keyword>
<dbReference type="PANTHER" id="PTHR18966">
    <property type="entry name" value="IONOTROPIC GLUTAMATE RECEPTOR"/>
    <property type="match status" value="1"/>
</dbReference>
<name>E9FV73_DAPPU</name>
<feature type="site" description="Crucial to convey clamshell closure to channel opening" evidence="17">
    <location>
        <position position="674"/>
    </location>
</feature>
<dbReference type="SMART" id="SM00062">
    <property type="entry name" value="PBPb"/>
    <property type="match status" value="1"/>
</dbReference>
<evidence type="ECO:0000256" key="19">
    <source>
        <dbReference type="SAM" id="Phobius"/>
    </source>
</evidence>
<dbReference type="InterPro" id="IPR001638">
    <property type="entry name" value="Solute-binding_3/MltF_N"/>
</dbReference>
<evidence type="ECO:0000256" key="11">
    <source>
        <dbReference type="ARBA" id="ARBA00023180"/>
    </source>
</evidence>
<keyword evidence="9 19" id="KW-0472">Membrane</keyword>
<comment type="subcellular location">
    <subcellularLocation>
        <location evidence="1">Cell membrane</location>
        <topology evidence="1">Multi-pass membrane protein</topology>
    </subcellularLocation>
    <subcellularLocation>
        <location evidence="15">Postsynaptic cell membrane</location>
    </subcellularLocation>
</comment>
<dbReference type="Pfam" id="PF10613">
    <property type="entry name" value="Lig_chan-Glu_bd"/>
    <property type="match status" value="1"/>
</dbReference>
<feature type="transmembrane region" description="Helical" evidence="19">
    <location>
        <begin position="643"/>
        <end position="666"/>
    </location>
</feature>
<dbReference type="GO" id="GO:0098839">
    <property type="term" value="C:postsynaptic density membrane"/>
    <property type="evidence" value="ECO:0000318"/>
    <property type="project" value="GO_Central"/>
</dbReference>
<dbReference type="SUPFAM" id="SSF53822">
    <property type="entry name" value="Periplasmic binding protein-like I"/>
    <property type="match status" value="1"/>
</dbReference>
<evidence type="ECO:0000313" key="24">
    <source>
        <dbReference type="Proteomes" id="UP000000305"/>
    </source>
</evidence>
<keyword evidence="10" id="KW-0675">Receptor</keyword>
<dbReference type="InParanoid" id="E9FV73"/>
<keyword evidence="3" id="KW-0813">Transport</keyword>
<feature type="binding site" evidence="16">
    <location>
        <position position="531"/>
    </location>
    <ligand>
        <name>L-glutamate</name>
        <dbReference type="ChEBI" id="CHEBI:29985"/>
    </ligand>
</feature>
<keyword evidence="4" id="KW-1003">Cell membrane</keyword>
<dbReference type="Proteomes" id="UP000000305">
    <property type="component" value="Unassembled WGS sequence"/>
</dbReference>
<dbReference type="CDD" id="cd13718">
    <property type="entry name" value="PBP2_iGluR_NMDA_Nr2"/>
    <property type="match status" value="1"/>
</dbReference>
<gene>
    <name evidence="23" type="ORF">DAPPUDRAFT_41686</name>
</gene>
<evidence type="ECO:0000256" key="3">
    <source>
        <dbReference type="ARBA" id="ARBA00022448"/>
    </source>
</evidence>
<feature type="disulfide bond" evidence="18">
    <location>
        <begin position="757"/>
        <end position="810"/>
    </location>
</feature>
<evidence type="ECO:0000259" key="21">
    <source>
        <dbReference type="SMART" id="SM00079"/>
    </source>
</evidence>
<sequence>MKRVSLGLLLPHTTFRVREYSKAVQAAMNSLRKQDLSFINSYRFQVSDIHTDMLKVNPSPTAILDMVCETFLKRNVSAILFLSNTELYGRNIAAAQYFLQLTNYLRIPVIAWNADNSGLEKRSAGNNLVIQLAPSASHQANAMLSLLKRYSWKQFSIVTSTVAGYREFIQAVSEAAYKFESHNSYKFKILGTVLVNNNASNLGSLLGTEARILLLYSTREEARSILKTAGQMGLTGDKYVWIVTQSVIGSTTESPPEFPVGMLGVHFETTDNQLTKSISTALKVFVNGVEGFHRESNASTLLSPKVSCEDSTSTSSRWAQGEQLFKYLQNVRIDVDPGRPSLEFDADGTRSSVELTIVNLQPSNSGGSGRELLWRQIGHWHSWKKDGLDIQDIVWPGHSHVPPEDGPDKFHLKVAFLEEPPFISIVPPDPVSGRCPVSHGVPCHVGNHVPLNGETDPGLFPARNVTQCCSGFCIDLLEKFSDDLGFTYELIRVDDPKFGTHVHGRWNGLMGALANRRVDMVMTSLTVNAEREHVADFTIPFMETGIAILVAKRTGIISPTAFLEPFDTASWLLVGVVAIQVAALAIFLFEWLSPSGYNMQVSLSAPTNQRFSLFRTYWLVWAILFQASVNIDCPKGFTSRFISNVWATFAVVFLAIYTANLAAFMITREEFYDLSGVEDPRLMSPKSHEPPFRFGTVSNTHTEATILRHYKEMHYHMRNYNLNEIRAGIEAVKRGELDAFLYDGAVLDYLVAQDEECRLLTVGSWYAMTGYGVAFPRGSKYVAPFNEKLLEYIENGDVDRLRRFWLTGVCKPYKEERQFSEPLSTEQFLSAFLLLLSGIGLAFLLLGLEHIYFHSIRPHLTSPTTGACCSLISINMGKSLTFRDAVFETQDRLKSHRCRDAICRLHLRRLNLQLDVTRKRIRQLEKQLGGGSNQYLG</sequence>
<dbReference type="InterPro" id="IPR015683">
    <property type="entry name" value="Ionotropic_Glu_rcpt"/>
</dbReference>
<dbReference type="GO" id="GO:1904315">
    <property type="term" value="F:transmitter-gated monoatomic ion channel activity involved in regulation of postsynaptic membrane potential"/>
    <property type="evidence" value="ECO:0000318"/>
    <property type="project" value="GO_Central"/>
</dbReference>
<dbReference type="InterPro" id="IPR001508">
    <property type="entry name" value="Iono_Glu_rcpt_met"/>
</dbReference>
<keyword evidence="13" id="KW-1071">Ligand-gated ion channel</keyword>
<feature type="domain" description="Solute-binding protein family 3/N-terminal" evidence="20">
    <location>
        <begin position="465"/>
        <end position="809"/>
    </location>
</feature>
<evidence type="ECO:0000256" key="8">
    <source>
        <dbReference type="ARBA" id="ARBA00023065"/>
    </source>
</evidence>
<comment type="similarity">
    <text evidence="2">Belongs to the glutamate-gated ion channel (TC 1.A.10.1) family.</text>
</comment>
<dbReference type="OrthoDB" id="5984008at2759"/>
<dbReference type="KEGG" id="dpx:DAPPUDRAFT_41686"/>
<feature type="binding site" evidence="16">
    <location>
        <position position="702"/>
    </location>
    <ligand>
        <name>L-glutamate</name>
        <dbReference type="ChEBI" id="CHEBI:29985"/>
    </ligand>
</feature>
<dbReference type="OMA" id="TVSNAMF"/>
<evidence type="ECO:0000256" key="16">
    <source>
        <dbReference type="PIRSR" id="PIRSR601508-1"/>
    </source>
</evidence>
<dbReference type="Pfam" id="PF01094">
    <property type="entry name" value="ANF_receptor"/>
    <property type="match status" value="1"/>
</dbReference>
<feature type="transmembrane region" description="Helical" evidence="19">
    <location>
        <begin position="571"/>
        <end position="592"/>
    </location>
</feature>
<proteinExistence type="inferred from homology"/>
<evidence type="ECO:0000259" key="22">
    <source>
        <dbReference type="SMART" id="SM00918"/>
    </source>
</evidence>
<dbReference type="EMBL" id="GL732525">
    <property type="protein sequence ID" value="EFX89157.1"/>
    <property type="molecule type" value="Genomic_DNA"/>
</dbReference>
<dbReference type="GO" id="GO:0035249">
    <property type="term" value="P:synaptic transmission, glutamatergic"/>
    <property type="evidence" value="ECO:0000318"/>
    <property type="project" value="GO_Central"/>
</dbReference>
<evidence type="ECO:0000256" key="4">
    <source>
        <dbReference type="ARBA" id="ARBA00022475"/>
    </source>
</evidence>
<evidence type="ECO:0000259" key="20">
    <source>
        <dbReference type="SMART" id="SM00062"/>
    </source>
</evidence>
<feature type="binding site" evidence="16">
    <location>
        <position position="743"/>
    </location>
    <ligand>
        <name>L-glutamate</name>
        <dbReference type="ChEBI" id="CHEBI:29985"/>
    </ligand>
</feature>
<evidence type="ECO:0000256" key="15">
    <source>
        <dbReference type="ARBA" id="ARBA00034100"/>
    </source>
</evidence>
<dbReference type="InterPro" id="IPR001320">
    <property type="entry name" value="Iontro_rcpt_C"/>
</dbReference>
<evidence type="ECO:0000256" key="9">
    <source>
        <dbReference type="ARBA" id="ARBA00023136"/>
    </source>
</evidence>
<evidence type="ECO:0000256" key="14">
    <source>
        <dbReference type="ARBA" id="ARBA00023303"/>
    </source>
</evidence>
<dbReference type="PRINTS" id="PR00177">
    <property type="entry name" value="NMDARECEPTOR"/>
</dbReference>
<dbReference type="eggNOG" id="KOG1053">
    <property type="taxonomic scope" value="Eukaryota"/>
</dbReference>
<dbReference type="Gene3D" id="3.40.190.10">
    <property type="entry name" value="Periplasmic binding protein-like II"/>
    <property type="match status" value="3"/>
</dbReference>
<keyword evidence="12" id="KW-0628">Postsynaptic cell membrane</keyword>
<feature type="domain" description="Ionotropic glutamate receptor L-glutamate and glycine-binding" evidence="22">
    <location>
        <begin position="457"/>
        <end position="515"/>
    </location>
</feature>
<evidence type="ECO:0000256" key="12">
    <source>
        <dbReference type="ARBA" id="ARBA00023257"/>
    </source>
</evidence>
<keyword evidence="14" id="KW-0407">Ion channel</keyword>
<dbReference type="GO" id="GO:0004972">
    <property type="term" value="F:NMDA glutamate receptor activity"/>
    <property type="evidence" value="ECO:0000318"/>
    <property type="project" value="GO_Central"/>
</dbReference>
<dbReference type="GO" id="GO:0005886">
    <property type="term" value="C:plasma membrane"/>
    <property type="evidence" value="ECO:0000318"/>
    <property type="project" value="GO_Central"/>
</dbReference>
<evidence type="ECO:0000256" key="5">
    <source>
        <dbReference type="ARBA" id="ARBA00022692"/>
    </source>
</evidence>
<feature type="transmembrane region" description="Helical" evidence="19">
    <location>
        <begin position="613"/>
        <end position="631"/>
    </location>
</feature>
<evidence type="ECO:0000256" key="6">
    <source>
        <dbReference type="ARBA" id="ARBA00022989"/>
    </source>
</evidence>
<evidence type="ECO:0008006" key="25">
    <source>
        <dbReference type="Google" id="ProtNLM"/>
    </source>
</evidence>
<keyword evidence="5 19" id="KW-0812">Transmembrane</keyword>
<dbReference type="Gene3D" id="3.40.50.2300">
    <property type="match status" value="2"/>
</dbReference>
<dbReference type="SUPFAM" id="SSF53850">
    <property type="entry name" value="Periplasmic binding protein-like II"/>
    <property type="match status" value="1"/>
</dbReference>
<evidence type="ECO:0000256" key="13">
    <source>
        <dbReference type="ARBA" id="ARBA00023286"/>
    </source>
</evidence>
<dbReference type="SMART" id="SM00918">
    <property type="entry name" value="Lig_chan-Glu_bd"/>
    <property type="match status" value="1"/>
</dbReference>
<feature type="domain" description="Ionotropic glutamate receptor C-terminal" evidence="21">
    <location>
        <begin position="462"/>
        <end position="808"/>
    </location>
</feature>
<feature type="binding site" evidence="16">
    <location>
        <position position="526"/>
    </location>
    <ligand>
        <name>L-glutamate</name>
        <dbReference type="ChEBI" id="CHEBI:29985"/>
    </ligand>
</feature>
<keyword evidence="24" id="KW-1185">Reference proteome</keyword>
<dbReference type="HOGENOM" id="CLU_002039_3_0_1"/>
<evidence type="ECO:0000256" key="18">
    <source>
        <dbReference type="PIRSR" id="PIRSR601508-3"/>
    </source>
</evidence>
<keyword evidence="8" id="KW-0406">Ion transport</keyword>
<dbReference type="FunFam" id="3.40.190.10:FF:000157">
    <property type="entry name" value="Glutamate receptor ionotropic, NMDA 2B"/>
    <property type="match status" value="1"/>
</dbReference>
<dbReference type="FunFam" id="3.40.190.10:FF:000155">
    <property type="entry name" value="Glutamate receptor ionotropic, NMDA 2B"/>
    <property type="match status" value="1"/>
</dbReference>
<protein>
    <recommendedName>
        <fullName evidence="25">Glutamate receptor ionotropic, NMDA 2B</fullName>
    </recommendedName>
</protein>
<dbReference type="SMART" id="SM00079">
    <property type="entry name" value="PBPe"/>
    <property type="match status" value="1"/>
</dbReference>
<keyword evidence="6 19" id="KW-1133">Transmembrane helix</keyword>
<evidence type="ECO:0000256" key="17">
    <source>
        <dbReference type="PIRSR" id="PIRSR601508-2"/>
    </source>
</evidence>